<dbReference type="AlphaFoldDB" id="A0A7D4QK30"/>
<accession>A0A7D4QK30</accession>
<sequence>MPYRDHATVQSWVTDFIELHGSVAPDVSVLEQYYTEGPDTGLVVIGLRTASTGTFVQPLERDGKPVWTVHFEPREEGLDLGAGAVAQLAADLQLLSELCSYLQERTDAAVAVA</sequence>
<protein>
    <submittedName>
        <fullName evidence="1">Protein-L-isoaspartate carboxylmethyltransferase</fullName>
    </submittedName>
</protein>
<organism evidence="1 2">
    <name type="scientific">Microbacterium hominis</name>
    <dbReference type="NCBI Taxonomy" id="162426"/>
    <lineage>
        <taxon>Bacteria</taxon>
        <taxon>Bacillati</taxon>
        <taxon>Actinomycetota</taxon>
        <taxon>Actinomycetes</taxon>
        <taxon>Micrococcales</taxon>
        <taxon>Microbacteriaceae</taxon>
        <taxon>Microbacterium</taxon>
    </lineage>
</organism>
<gene>
    <name evidence="1" type="ORF">HQM25_13045</name>
</gene>
<dbReference type="GO" id="GO:0032259">
    <property type="term" value="P:methylation"/>
    <property type="evidence" value="ECO:0007669"/>
    <property type="project" value="UniProtKB-KW"/>
</dbReference>
<dbReference type="GO" id="GO:0008168">
    <property type="term" value="F:methyltransferase activity"/>
    <property type="evidence" value="ECO:0007669"/>
    <property type="project" value="UniProtKB-KW"/>
</dbReference>
<keyword evidence="1" id="KW-0489">Methyltransferase</keyword>
<evidence type="ECO:0000313" key="1">
    <source>
        <dbReference type="EMBL" id="QKJ20196.1"/>
    </source>
</evidence>
<name>A0A7D4QK30_9MICO</name>
<proteinExistence type="predicted"/>
<keyword evidence="1" id="KW-0808">Transferase</keyword>
<dbReference type="Proteomes" id="UP000502498">
    <property type="component" value="Chromosome"/>
</dbReference>
<reference evidence="1 2" key="1">
    <citation type="submission" date="2020-05" db="EMBL/GenBank/DDBJ databases">
        <title>Strain PA2F3 complete genome.</title>
        <authorList>
            <person name="Kim Y.-S."/>
            <person name="Kim S.-J."/>
            <person name="Jung H.-k."/>
            <person name="Kim S.-E."/>
            <person name="Kim K.-H."/>
        </authorList>
    </citation>
    <scope>NUCLEOTIDE SEQUENCE [LARGE SCALE GENOMIC DNA]</scope>
    <source>
        <strain evidence="1 2">PA2F3</strain>
    </source>
</reference>
<dbReference type="RefSeq" id="WP_172990632.1">
    <property type="nucleotide sequence ID" value="NZ_CP054038.1"/>
</dbReference>
<evidence type="ECO:0000313" key="2">
    <source>
        <dbReference type="Proteomes" id="UP000502498"/>
    </source>
</evidence>
<dbReference type="EMBL" id="CP054038">
    <property type="protein sequence ID" value="QKJ20196.1"/>
    <property type="molecule type" value="Genomic_DNA"/>
</dbReference>